<dbReference type="AlphaFoldDB" id="A0A9P0MUX5"/>
<evidence type="ECO:0008006" key="4">
    <source>
        <dbReference type="Google" id="ProtNLM"/>
    </source>
</evidence>
<feature type="signal peptide" evidence="1">
    <location>
        <begin position="1"/>
        <end position="17"/>
    </location>
</feature>
<dbReference type="InterPro" id="IPR044943">
    <property type="entry name" value="NOS_dom_1"/>
</dbReference>
<dbReference type="SUPFAM" id="SSF56512">
    <property type="entry name" value="Nitric oxide (NO) synthase oxygenase domain"/>
    <property type="match status" value="1"/>
</dbReference>
<dbReference type="InterPro" id="IPR036119">
    <property type="entry name" value="NOS_N_sf"/>
</dbReference>
<keyword evidence="3" id="KW-1185">Reference proteome</keyword>
<evidence type="ECO:0000313" key="2">
    <source>
        <dbReference type="EMBL" id="CAH1403422.1"/>
    </source>
</evidence>
<dbReference type="EMBL" id="OV725081">
    <property type="protein sequence ID" value="CAH1403422.1"/>
    <property type="molecule type" value="Genomic_DNA"/>
</dbReference>
<organism evidence="2 3">
    <name type="scientific">Nezara viridula</name>
    <name type="common">Southern green stink bug</name>
    <name type="synonym">Cimex viridulus</name>
    <dbReference type="NCBI Taxonomy" id="85310"/>
    <lineage>
        <taxon>Eukaryota</taxon>
        <taxon>Metazoa</taxon>
        <taxon>Ecdysozoa</taxon>
        <taxon>Arthropoda</taxon>
        <taxon>Hexapoda</taxon>
        <taxon>Insecta</taxon>
        <taxon>Pterygota</taxon>
        <taxon>Neoptera</taxon>
        <taxon>Paraneoptera</taxon>
        <taxon>Hemiptera</taxon>
        <taxon>Heteroptera</taxon>
        <taxon>Panheteroptera</taxon>
        <taxon>Pentatomomorpha</taxon>
        <taxon>Pentatomoidea</taxon>
        <taxon>Pentatomidae</taxon>
        <taxon>Pentatominae</taxon>
        <taxon>Nezara</taxon>
    </lineage>
</organism>
<sequence length="73" mass="8341">MKLRVAFAVAWFAMSEANSLPSARARKDAGCTSRVCLGSQVFQYNLKPVQRSKEELLNHAKDFLDQYFSSIRR</sequence>
<evidence type="ECO:0000313" key="3">
    <source>
        <dbReference type="Proteomes" id="UP001152798"/>
    </source>
</evidence>
<dbReference type="OrthoDB" id="1688044at2759"/>
<dbReference type="Gene3D" id="3.90.340.10">
    <property type="entry name" value="Nitric Oxide Synthase, Chain A, domain 1"/>
    <property type="match status" value="1"/>
</dbReference>
<dbReference type="Proteomes" id="UP001152798">
    <property type="component" value="Chromosome 5"/>
</dbReference>
<reference evidence="2" key="1">
    <citation type="submission" date="2022-01" db="EMBL/GenBank/DDBJ databases">
        <authorList>
            <person name="King R."/>
        </authorList>
    </citation>
    <scope>NUCLEOTIDE SEQUENCE</scope>
</reference>
<dbReference type="GO" id="GO:0006809">
    <property type="term" value="P:nitric oxide biosynthetic process"/>
    <property type="evidence" value="ECO:0007669"/>
    <property type="project" value="InterPro"/>
</dbReference>
<evidence type="ECO:0000256" key="1">
    <source>
        <dbReference type="SAM" id="SignalP"/>
    </source>
</evidence>
<keyword evidence="1" id="KW-0732">Signal</keyword>
<dbReference type="GO" id="GO:0004517">
    <property type="term" value="F:nitric-oxide synthase activity"/>
    <property type="evidence" value="ECO:0007669"/>
    <property type="project" value="InterPro"/>
</dbReference>
<gene>
    <name evidence="2" type="ORF">NEZAVI_LOCUS12033</name>
</gene>
<feature type="chain" id="PRO_5040370339" description="Neuropeptide" evidence="1">
    <location>
        <begin position="18"/>
        <end position="73"/>
    </location>
</feature>
<proteinExistence type="predicted"/>
<protein>
    <recommendedName>
        <fullName evidence="4">Neuropeptide</fullName>
    </recommendedName>
</protein>
<accession>A0A9P0MUX5</accession>
<name>A0A9P0MUX5_NEZVI</name>